<keyword evidence="14" id="KW-1185">Reference proteome</keyword>
<reference evidence="14" key="1">
    <citation type="journal article" date="2018" name="Front. Microbiol.">
        <title>Genome-Based Analysis Reveals the Taxonomy and Diversity of the Family Idiomarinaceae.</title>
        <authorList>
            <person name="Liu Y."/>
            <person name="Lai Q."/>
            <person name="Shao Z."/>
        </authorList>
    </citation>
    <scope>NUCLEOTIDE SEQUENCE [LARGE SCALE GENOMIC DNA]</scope>
    <source>
        <strain evidence="14">BH195</strain>
    </source>
</reference>
<keyword evidence="5 12" id="KW-0813">Transport</keyword>
<dbReference type="GO" id="GO:0015886">
    <property type="term" value="P:heme transport"/>
    <property type="evidence" value="ECO:0007669"/>
    <property type="project" value="InterPro"/>
</dbReference>
<evidence type="ECO:0000256" key="6">
    <source>
        <dbReference type="ARBA" id="ARBA00022475"/>
    </source>
</evidence>
<evidence type="ECO:0000256" key="5">
    <source>
        <dbReference type="ARBA" id="ARBA00022448"/>
    </source>
</evidence>
<proteinExistence type="inferred from homology"/>
<evidence type="ECO:0000256" key="1">
    <source>
        <dbReference type="ARBA" id="ARBA00002442"/>
    </source>
</evidence>
<sequence>MAFDSWQAFIEMGGYGFYVWLAFGISFFAIAVLVINGLRARTKLQREFDKEQRRQQRLAQRKKEVS</sequence>
<dbReference type="PANTHER" id="PTHR37531">
    <property type="entry name" value="HEME EXPORTER PROTEIN D"/>
    <property type="match status" value="1"/>
</dbReference>
<keyword evidence="9 12" id="KW-0201">Cytochrome c-type biogenesis</keyword>
<evidence type="ECO:0000313" key="13">
    <source>
        <dbReference type="EMBL" id="RUO53974.1"/>
    </source>
</evidence>
<dbReference type="GO" id="GO:0017004">
    <property type="term" value="P:cytochrome complex assembly"/>
    <property type="evidence" value="ECO:0007669"/>
    <property type="project" value="UniProtKB-KW"/>
</dbReference>
<dbReference type="Proteomes" id="UP000287198">
    <property type="component" value="Unassembled WGS sequence"/>
</dbReference>
<keyword evidence="11 12" id="KW-0472">Membrane</keyword>
<dbReference type="InterPro" id="IPR052075">
    <property type="entry name" value="Heme_exporter_D"/>
</dbReference>
<keyword evidence="7 12" id="KW-0997">Cell inner membrane</keyword>
<comment type="subcellular location">
    <subcellularLocation>
        <location evidence="2 12">Cell inner membrane</location>
        <topology evidence="2 12">Single-pass membrane protein</topology>
    </subcellularLocation>
</comment>
<dbReference type="RefSeq" id="WP_126760962.1">
    <property type="nucleotide sequence ID" value="NZ_JBHLTZ010000004.1"/>
</dbReference>
<name>A0A432XZB6_9GAMM</name>
<gene>
    <name evidence="13" type="primary">ccmD</name>
    <name evidence="13" type="ORF">CWI69_00610</name>
</gene>
<evidence type="ECO:0000313" key="14">
    <source>
        <dbReference type="Proteomes" id="UP000287198"/>
    </source>
</evidence>
<evidence type="ECO:0000256" key="9">
    <source>
        <dbReference type="ARBA" id="ARBA00022748"/>
    </source>
</evidence>
<keyword evidence="8 12" id="KW-0812">Transmembrane</keyword>
<evidence type="ECO:0000256" key="11">
    <source>
        <dbReference type="ARBA" id="ARBA00023136"/>
    </source>
</evidence>
<protein>
    <recommendedName>
        <fullName evidence="4 12">Heme exporter protein D</fullName>
    </recommendedName>
</protein>
<evidence type="ECO:0000256" key="10">
    <source>
        <dbReference type="ARBA" id="ARBA00022989"/>
    </source>
</evidence>
<dbReference type="NCBIfam" id="TIGR03141">
    <property type="entry name" value="cytochro_ccmD"/>
    <property type="match status" value="1"/>
</dbReference>
<dbReference type="InterPro" id="IPR007078">
    <property type="entry name" value="Haem_export_protD_CcmD"/>
</dbReference>
<dbReference type="EMBL" id="PIPW01000001">
    <property type="protein sequence ID" value="RUO53974.1"/>
    <property type="molecule type" value="Genomic_DNA"/>
</dbReference>
<organism evidence="13 14">
    <name type="scientific">Pseudidiomarina halophila</name>
    <dbReference type="NCBI Taxonomy" id="1449799"/>
    <lineage>
        <taxon>Bacteria</taxon>
        <taxon>Pseudomonadati</taxon>
        <taxon>Pseudomonadota</taxon>
        <taxon>Gammaproteobacteria</taxon>
        <taxon>Alteromonadales</taxon>
        <taxon>Idiomarinaceae</taxon>
        <taxon>Pseudidiomarina</taxon>
    </lineage>
</organism>
<evidence type="ECO:0000256" key="12">
    <source>
        <dbReference type="RuleBase" id="RU363101"/>
    </source>
</evidence>
<comment type="similarity">
    <text evidence="3 12">Belongs to the CcmD/CycX/HelD family.</text>
</comment>
<keyword evidence="6 12" id="KW-1003">Cell membrane</keyword>
<evidence type="ECO:0000256" key="2">
    <source>
        <dbReference type="ARBA" id="ARBA00004377"/>
    </source>
</evidence>
<dbReference type="PANTHER" id="PTHR37531:SF1">
    <property type="entry name" value="HEME EXPORTER PROTEIN D"/>
    <property type="match status" value="1"/>
</dbReference>
<dbReference type="OrthoDB" id="9815607at2"/>
<evidence type="ECO:0000256" key="7">
    <source>
        <dbReference type="ARBA" id="ARBA00022519"/>
    </source>
</evidence>
<comment type="caution">
    <text evidence="13">The sequence shown here is derived from an EMBL/GenBank/DDBJ whole genome shotgun (WGS) entry which is preliminary data.</text>
</comment>
<dbReference type="GO" id="GO:1903607">
    <property type="term" value="P:cytochrome c biosynthetic process"/>
    <property type="evidence" value="ECO:0007669"/>
    <property type="project" value="TreeGrafter"/>
</dbReference>
<feature type="transmembrane region" description="Helical" evidence="12">
    <location>
        <begin position="15"/>
        <end position="38"/>
    </location>
</feature>
<dbReference type="GO" id="GO:0005886">
    <property type="term" value="C:plasma membrane"/>
    <property type="evidence" value="ECO:0007669"/>
    <property type="project" value="UniProtKB-SubCell"/>
</dbReference>
<keyword evidence="10 12" id="KW-1133">Transmembrane helix</keyword>
<evidence type="ECO:0000256" key="8">
    <source>
        <dbReference type="ARBA" id="ARBA00022692"/>
    </source>
</evidence>
<dbReference type="Pfam" id="PF04995">
    <property type="entry name" value="CcmD"/>
    <property type="match status" value="1"/>
</dbReference>
<comment type="function">
    <text evidence="1 12">Required for the export of heme to the periplasm for the biogenesis of c-type cytochromes.</text>
</comment>
<evidence type="ECO:0000256" key="4">
    <source>
        <dbReference type="ARBA" id="ARBA00016461"/>
    </source>
</evidence>
<accession>A0A432XZB6</accession>
<dbReference type="AlphaFoldDB" id="A0A432XZB6"/>
<evidence type="ECO:0000256" key="3">
    <source>
        <dbReference type="ARBA" id="ARBA00008741"/>
    </source>
</evidence>